<name>A0AAD5YDW6_9APHY</name>
<feature type="region of interest" description="Disordered" evidence="1">
    <location>
        <begin position="53"/>
        <end position="72"/>
    </location>
</feature>
<accession>A0AAD5YDW6</accession>
<dbReference type="EMBL" id="JANAWD010000234">
    <property type="protein sequence ID" value="KAJ3483280.1"/>
    <property type="molecule type" value="Genomic_DNA"/>
</dbReference>
<organism evidence="2 3">
    <name type="scientific">Meripilus lineatus</name>
    <dbReference type="NCBI Taxonomy" id="2056292"/>
    <lineage>
        <taxon>Eukaryota</taxon>
        <taxon>Fungi</taxon>
        <taxon>Dikarya</taxon>
        <taxon>Basidiomycota</taxon>
        <taxon>Agaricomycotina</taxon>
        <taxon>Agaricomycetes</taxon>
        <taxon>Polyporales</taxon>
        <taxon>Meripilaceae</taxon>
        <taxon>Meripilus</taxon>
    </lineage>
</organism>
<sequence>MSPNHPPLHRSNLRKDALFHFDFSYMPSLRHHCHYRFIKGTLRCHPSERSLRQSRWNPRRRTQHARERIPQDDRLAINGQYSLSPATIYSGFHTHSPPNKRKLNTKFPPPILSSTAGYVHLIHIQCTREVLQEYYVNLVRTHTKGIYVIVDSAYLSSSGASSSDSDMDYETGTSRPASPTPGPEQSPRPSPTQVQSPSNLPLIHSSASSSTTTVQNPHGSTSLLPNGRPREFAPYETSTILIDTTTLSPQPPRSPTVEQNMAFQAFQQSGGGSGGRGLE</sequence>
<evidence type="ECO:0000313" key="2">
    <source>
        <dbReference type="EMBL" id="KAJ3483280.1"/>
    </source>
</evidence>
<keyword evidence="3" id="KW-1185">Reference proteome</keyword>
<feature type="compositionally biased region" description="Pro residues" evidence="1">
    <location>
        <begin position="178"/>
        <end position="190"/>
    </location>
</feature>
<comment type="caution">
    <text evidence="2">The sequence shown here is derived from an EMBL/GenBank/DDBJ whole genome shotgun (WGS) entry which is preliminary data.</text>
</comment>
<evidence type="ECO:0000256" key="1">
    <source>
        <dbReference type="SAM" id="MobiDB-lite"/>
    </source>
</evidence>
<feature type="compositionally biased region" description="Low complexity" evidence="1">
    <location>
        <begin position="237"/>
        <end position="248"/>
    </location>
</feature>
<proteinExistence type="predicted"/>
<gene>
    <name evidence="2" type="ORF">NLI96_g6411</name>
</gene>
<evidence type="ECO:0000313" key="3">
    <source>
        <dbReference type="Proteomes" id="UP001212997"/>
    </source>
</evidence>
<reference evidence="2" key="1">
    <citation type="submission" date="2022-07" db="EMBL/GenBank/DDBJ databases">
        <title>Genome Sequence of Physisporinus lineatus.</title>
        <authorList>
            <person name="Buettner E."/>
        </authorList>
    </citation>
    <scope>NUCLEOTIDE SEQUENCE</scope>
    <source>
        <strain evidence="2">VT162</strain>
    </source>
</reference>
<dbReference type="AlphaFoldDB" id="A0AAD5YDW6"/>
<dbReference type="Proteomes" id="UP001212997">
    <property type="component" value="Unassembled WGS sequence"/>
</dbReference>
<protein>
    <submittedName>
        <fullName evidence="2">Uncharacterized protein</fullName>
    </submittedName>
</protein>
<feature type="region of interest" description="Disordered" evidence="1">
    <location>
        <begin position="157"/>
        <end position="256"/>
    </location>
</feature>
<feature type="compositionally biased region" description="Polar residues" evidence="1">
    <location>
        <begin position="191"/>
        <end position="224"/>
    </location>
</feature>